<protein>
    <submittedName>
        <fullName evidence="1">Uncharacterized protein</fullName>
    </submittedName>
</protein>
<evidence type="ECO:0000313" key="2">
    <source>
        <dbReference type="Proteomes" id="UP000289734"/>
    </source>
</evidence>
<gene>
    <name evidence="1" type="ORF">EQG68_03145</name>
</gene>
<dbReference type="OrthoDB" id="1185811at2"/>
<proteinExistence type="predicted"/>
<comment type="caution">
    <text evidence="1">The sequence shown here is derived from an EMBL/GenBank/DDBJ whole genome shotgun (WGS) entry which is preliminary data.</text>
</comment>
<dbReference type="AlphaFoldDB" id="A0A4Q1KW54"/>
<reference evidence="2" key="1">
    <citation type="submission" date="2019-01" db="EMBL/GenBank/DDBJ databases">
        <title>Cytophagaceae bacterium strain CAR-16.</title>
        <authorList>
            <person name="Chen W.-M."/>
        </authorList>
    </citation>
    <scope>NUCLEOTIDE SEQUENCE [LARGE SCALE GENOMIC DNA]</scope>
    <source>
        <strain evidence="2">ICH-30</strain>
    </source>
</reference>
<evidence type="ECO:0000313" key="1">
    <source>
        <dbReference type="EMBL" id="RXR34045.1"/>
    </source>
</evidence>
<sequence>MKKFFYFLLLLITLACQKKDVIRTEDVLKALKVDKNETIEFTLLNDTVLIGKKGTKIFVNKNLFKNYTNGLIKLELIEYYDFNDFALNSIETITNDNKLLESSGVLYINFTEDGKQLNLLDNISYKVQIPRRIESKNEIYYNDNDTVFNWELSEDKIYKIVPDRLKNLRYGLTVGRDGLGGYFKIIQIDSVAIEKSKDSLYLEDMTKGSRNNLDYLLYEDLLVYQGNVDSLVKALKTLRSNEDLIYEFNATRLGYINIDQILKYDKQELITIVDRTKSFKDLNISYIYINNNSFYNAYWENSNLNFKEDVKISGKIKIVVFTTKDNLIYSDSFYVDSNSKTTFELDLKKTTIEKLKKEMTR</sequence>
<dbReference type="PROSITE" id="PS51257">
    <property type="entry name" value="PROKAR_LIPOPROTEIN"/>
    <property type="match status" value="1"/>
</dbReference>
<dbReference type="EMBL" id="SBKQ01000003">
    <property type="protein sequence ID" value="RXR34045.1"/>
    <property type="molecule type" value="Genomic_DNA"/>
</dbReference>
<dbReference type="Proteomes" id="UP000289734">
    <property type="component" value="Unassembled WGS sequence"/>
</dbReference>
<keyword evidence="2" id="KW-1185">Reference proteome</keyword>
<dbReference type="RefSeq" id="WP_129463333.1">
    <property type="nucleotide sequence ID" value="NZ_SBKQ01000003.1"/>
</dbReference>
<name>A0A4Q1KW54_9FLAO</name>
<organism evidence="1 2">
    <name type="scientific">Flavobacterium piscinae</name>
    <dbReference type="NCBI Taxonomy" id="2506424"/>
    <lineage>
        <taxon>Bacteria</taxon>
        <taxon>Pseudomonadati</taxon>
        <taxon>Bacteroidota</taxon>
        <taxon>Flavobacteriia</taxon>
        <taxon>Flavobacteriales</taxon>
        <taxon>Flavobacteriaceae</taxon>
        <taxon>Flavobacterium</taxon>
    </lineage>
</organism>
<accession>A0A4Q1KW54</accession>